<name>A0ABR2D8X8_9ROSI</name>
<dbReference type="InterPro" id="IPR044816">
    <property type="entry name" value="BURP"/>
</dbReference>
<protein>
    <recommendedName>
        <fullName evidence="1">BURP domain-containing protein</fullName>
    </recommendedName>
</protein>
<dbReference type="Pfam" id="PF03181">
    <property type="entry name" value="BURP"/>
    <property type="match status" value="1"/>
</dbReference>
<dbReference type="PROSITE" id="PS51277">
    <property type="entry name" value="BURP"/>
    <property type="match status" value="1"/>
</dbReference>
<reference evidence="2 3" key="1">
    <citation type="journal article" date="2024" name="G3 (Bethesda)">
        <title>Genome assembly of Hibiscus sabdariffa L. provides insights into metabolisms of medicinal natural products.</title>
        <authorList>
            <person name="Kim T."/>
        </authorList>
    </citation>
    <scope>NUCLEOTIDE SEQUENCE [LARGE SCALE GENOMIC DNA]</scope>
    <source>
        <strain evidence="2">TK-2024</strain>
        <tissue evidence="2">Old leaves</tissue>
    </source>
</reference>
<evidence type="ECO:0000313" key="2">
    <source>
        <dbReference type="EMBL" id="KAK8532165.1"/>
    </source>
</evidence>
<organism evidence="2 3">
    <name type="scientific">Hibiscus sabdariffa</name>
    <name type="common">roselle</name>
    <dbReference type="NCBI Taxonomy" id="183260"/>
    <lineage>
        <taxon>Eukaryota</taxon>
        <taxon>Viridiplantae</taxon>
        <taxon>Streptophyta</taxon>
        <taxon>Embryophyta</taxon>
        <taxon>Tracheophyta</taxon>
        <taxon>Spermatophyta</taxon>
        <taxon>Magnoliopsida</taxon>
        <taxon>eudicotyledons</taxon>
        <taxon>Gunneridae</taxon>
        <taxon>Pentapetalae</taxon>
        <taxon>rosids</taxon>
        <taxon>malvids</taxon>
        <taxon>Malvales</taxon>
        <taxon>Malvaceae</taxon>
        <taxon>Malvoideae</taxon>
        <taxon>Hibiscus</taxon>
    </lineage>
</organism>
<comment type="caution">
    <text evidence="2">The sequence shown here is derived from an EMBL/GenBank/DDBJ whole genome shotgun (WGS) entry which is preliminary data.</text>
</comment>
<feature type="domain" description="BURP" evidence="1">
    <location>
        <begin position="34"/>
        <end position="136"/>
    </location>
</feature>
<dbReference type="SMART" id="SM01045">
    <property type="entry name" value="BURP"/>
    <property type="match status" value="1"/>
</dbReference>
<keyword evidence="3" id="KW-1185">Reference proteome</keyword>
<evidence type="ECO:0000313" key="3">
    <source>
        <dbReference type="Proteomes" id="UP001472677"/>
    </source>
</evidence>
<evidence type="ECO:0000259" key="1">
    <source>
        <dbReference type="PROSITE" id="PS51277"/>
    </source>
</evidence>
<dbReference type="PANTHER" id="PTHR31236">
    <property type="entry name" value="BURP DOMAIN PROTEIN USPL1-LIKE"/>
    <property type="match status" value="1"/>
</dbReference>
<dbReference type="EMBL" id="JBBPBM010000034">
    <property type="protein sequence ID" value="KAK8532165.1"/>
    <property type="molecule type" value="Genomic_DNA"/>
</dbReference>
<proteinExistence type="predicted"/>
<dbReference type="PANTHER" id="PTHR31236:SF2">
    <property type="entry name" value="BURP DOMAIN PROTEIN RD22"/>
    <property type="match status" value="1"/>
</dbReference>
<dbReference type="InterPro" id="IPR004873">
    <property type="entry name" value="BURP_dom"/>
</dbReference>
<sequence length="276" mass="30732">MINVDGAAGPPPNLKYDLPEAETFASQTVHPDVYFLETKLHEGSMIDAGEELTKEANKASFIPLPMAEAIPFSIKNISEILKVFSVQPRSIESQIITEVIHLCDGSPLPRELKKCCTSFECLLDYGVLLMGKKINLPLSFYEWNCHIQGPFERGRWPRGDGYGCMSRGHLVLEPRPYGLSSTESFAWNCANLSLPKDCIRIAKFMADNSGTGHQLNTFPHRKNCILNVRIQASFVAGTEPYYSFFPPAMVQIEEATTLSMANCNGEVEHVDLNSKL</sequence>
<dbReference type="Proteomes" id="UP001472677">
    <property type="component" value="Unassembled WGS sequence"/>
</dbReference>
<gene>
    <name evidence="2" type="ORF">V6N12_053611</name>
</gene>
<accession>A0ABR2D8X8</accession>